<evidence type="ECO:0000313" key="3">
    <source>
        <dbReference type="EMBL" id="GGH24633.1"/>
    </source>
</evidence>
<feature type="domain" description="Response regulatory" evidence="2">
    <location>
        <begin position="7"/>
        <end position="117"/>
    </location>
</feature>
<dbReference type="Proteomes" id="UP000603912">
    <property type="component" value="Unassembled WGS sequence"/>
</dbReference>
<name>A0A917I8X0_9HYPH</name>
<reference evidence="3" key="1">
    <citation type="journal article" date="2014" name="Int. J. Syst. Evol. Microbiol.">
        <title>Complete genome sequence of Corynebacterium casei LMG S-19264T (=DSM 44701T), isolated from a smear-ripened cheese.</title>
        <authorList>
            <consortium name="US DOE Joint Genome Institute (JGI-PGF)"/>
            <person name="Walter F."/>
            <person name="Albersmeier A."/>
            <person name="Kalinowski J."/>
            <person name="Ruckert C."/>
        </authorList>
    </citation>
    <scope>NUCLEOTIDE SEQUENCE</scope>
    <source>
        <strain evidence="3">CGMCC 1.12214</strain>
    </source>
</reference>
<keyword evidence="1" id="KW-0597">Phosphoprotein</keyword>
<dbReference type="Gene3D" id="3.40.50.2300">
    <property type="match status" value="1"/>
</dbReference>
<keyword evidence="4" id="KW-1185">Reference proteome</keyword>
<dbReference type="RefSeq" id="WP_188518644.1">
    <property type="nucleotide sequence ID" value="NZ_BMES01000002.1"/>
</dbReference>
<dbReference type="EMBL" id="BMES01000002">
    <property type="protein sequence ID" value="GGH24633.1"/>
    <property type="molecule type" value="Genomic_DNA"/>
</dbReference>
<dbReference type="SMART" id="SM00448">
    <property type="entry name" value="REC"/>
    <property type="match status" value="1"/>
</dbReference>
<sequence>MSLTRLRVLVVEDEFLIALHLQCELEEVGVEVVGPTATVRDALRLVEEGSFDVATLDVALKDGPSFPVADALQSASKPFLFVTSHNIVELAQAYPTVVTVPKPILFSRLFAALRLKAGR</sequence>
<dbReference type="SUPFAM" id="SSF52172">
    <property type="entry name" value="CheY-like"/>
    <property type="match status" value="1"/>
</dbReference>
<dbReference type="PROSITE" id="PS50110">
    <property type="entry name" value="RESPONSE_REGULATORY"/>
    <property type="match status" value="1"/>
</dbReference>
<dbReference type="Pfam" id="PF00072">
    <property type="entry name" value="Response_reg"/>
    <property type="match status" value="1"/>
</dbReference>
<evidence type="ECO:0000313" key="4">
    <source>
        <dbReference type="Proteomes" id="UP000603912"/>
    </source>
</evidence>
<dbReference type="AlphaFoldDB" id="A0A917I8X0"/>
<dbReference type="GO" id="GO:0000160">
    <property type="term" value="P:phosphorelay signal transduction system"/>
    <property type="evidence" value="ECO:0007669"/>
    <property type="project" value="InterPro"/>
</dbReference>
<feature type="modified residue" description="4-aspartylphosphate" evidence="1">
    <location>
        <position position="57"/>
    </location>
</feature>
<protein>
    <submittedName>
        <fullName evidence="3">Response regulator</fullName>
    </submittedName>
</protein>
<gene>
    <name evidence="3" type="ORF">GCM10007036_31180</name>
</gene>
<evidence type="ECO:0000256" key="1">
    <source>
        <dbReference type="PROSITE-ProRule" id="PRU00169"/>
    </source>
</evidence>
<dbReference type="InterPro" id="IPR001789">
    <property type="entry name" value="Sig_transdc_resp-reg_receiver"/>
</dbReference>
<evidence type="ECO:0000259" key="2">
    <source>
        <dbReference type="PROSITE" id="PS50110"/>
    </source>
</evidence>
<accession>A0A917I8X0</accession>
<dbReference type="InterPro" id="IPR011006">
    <property type="entry name" value="CheY-like_superfamily"/>
</dbReference>
<proteinExistence type="predicted"/>
<reference evidence="3" key="2">
    <citation type="submission" date="2020-09" db="EMBL/GenBank/DDBJ databases">
        <authorList>
            <person name="Sun Q."/>
            <person name="Zhou Y."/>
        </authorList>
    </citation>
    <scope>NUCLEOTIDE SEQUENCE</scope>
    <source>
        <strain evidence="3">CGMCC 1.12214</strain>
    </source>
</reference>
<comment type="caution">
    <text evidence="3">The sequence shown here is derived from an EMBL/GenBank/DDBJ whole genome shotgun (WGS) entry which is preliminary data.</text>
</comment>
<organism evidence="3 4">
    <name type="scientific">Alsobacter metallidurans</name>
    <dbReference type="NCBI Taxonomy" id="340221"/>
    <lineage>
        <taxon>Bacteria</taxon>
        <taxon>Pseudomonadati</taxon>
        <taxon>Pseudomonadota</taxon>
        <taxon>Alphaproteobacteria</taxon>
        <taxon>Hyphomicrobiales</taxon>
        <taxon>Alsobacteraceae</taxon>
        <taxon>Alsobacter</taxon>
    </lineage>
</organism>